<dbReference type="AlphaFoldDB" id="A0A5J9THX6"/>
<evidence type="ECO:0000259" key="7">
    <source>
        <dbReference type="Pfam" id="PF02803"/>
    </source>
</evidence>
<dbReference type="GO" id="GO:0006635">
    <property type="term" value="P:fatty acid beta-oxidation"/>
    <property type="evidence" value="ECO:0007669"/>
    <property type="project" value="TreeGrafter"/>
</dbReference>
<dbReference type="Pfam" id="PF00108">
    <property type="entry name" value="Thiolase_N"/>
    <property type="match status" value="1"/>
</dbReference>
<dbReference type="InterPro" id="IPR016039">
    <property type="entry name" value="Thiolase-like"/>
</dbReference>
<protein>
    <recommendedName>
        <fullName evidence="10">Thiolase N-terminal domain-containing protein</fullName>
    </recommendedName>
</protein>
<evidence type="ECO:0000259" key="6">
    <source>
        <dbReference type="Pfam" id="PF00108"/>
    </source>
</evidence>
<keyword evidence="2 5" id="KW-0808">Transferase</keyword>
<feature type="domain" description="Thiolase N-terminal" evidence="6">
    <location>
        <begin position="92"/>
        <end position="350"/>
    </location>
</feature>
<dbReference type="PANTHER" id="PTHR18919:SF161">
    <property type="entry name" value="ACETYL-COA ACETYLTRANSFERASE 2"/>
    <property type="match status" value="1"/>
</dbReference>
<comment type="similarity">
    <text evidence="1 5">Belongs to the thiolase-like superfamily. Thiolase family.</text>
</comment>
<feature type="non-terminal residue" evidence="8">
    <location>
        <position position="1"/>
    </location>
</feature>
<dbReference type="InterPro" id="IPR002155">
    <property type="entry name" value="Thiolase"/>
</dbReference>
<dbReference type="PANTHER" id="PTHR18919">
    <property type="entry name" value="ACETYL-COA C-ACYLTRANSFERASE"/>
    <property type="match status" value="1"/>
</dbReference>
<evidence type="ECO:0000256" key="2">
    <source>
        <dbReference type="ARBA" id="ARBA00022679"/>
    </source>
</evidence>
<dbReference type="Gramene" id="TVU10980">
    <property type="protein sequence ID" value="TVU10980"/>
    <property type="gene ID" value="EJB05_44538"/>
</dbReference>
<dbReference type="InterPro" id="IPR020616">
    <property type="entry name" value="Thiolase_N"/>
</dbReference>
<comment type="catalytic activity">
    <reaction evidence="4">
        <text>2 acetyl-CoA = acetoacetyl-CoA + CoA</text>
        <dbReference type="Rhea" id="RHEA:21036"/>
        <dbReference type="ChEBI" id="CHEBI:57286"/>
        <dbReference type="ChEBI" id="CHEBI:57287"/>
        <dbReference type="ChEBI" id="CHEBI:57288"/>
        <dbReference type="EC" id="2.3.1.9"/>
    </reaction>
    <physiologicalReaction direction="left-to-right" evidence="4">
        <dbReference type="Rhea" id="RHEA:21037"/>
    </physiologicalReaction>
</comment>
<evidence type="ECO:0000313" key="8">
    <source>
        <dbReference type="EMBL" id="TVU10980.1"/>
    </source>
</evidence>
<dbReference type="Proteomes" id="UP000324897">
    <property type="component" value="Chromosome 3"/>
</dbReference>
<proteinExistence type="inferred from homology"/>
<reference evidence="8 9" key="1">
    <citation type="journal article" date="2019" name="Sci. Rep.">
        <title>A high-quality genome of Eragrostis curvula grass provides insights into Poaceae evolution and supports new strategies to enhance forage quality.</title>
        <authorList>
            <person name="Carballo J."/>
            <person name="Santos B.A.C.M."/>
            <person name="Zappacosta D."/>
            <person name="Garbus I."/>
            <person name="Selva J.P."/>
            <person name="Gallo C.A."/>
            <person name="Diaz A."/>
            <person name="Albertini E."/>
            <person name="Caccamo M."/>
            <person name="Echenique V."/>
        </authorList>
    </citation>
    <scope>NUCLEOTIDE SEQUENCE [LARGE SCALE GENOMIC DNA]</scope>
    <source>
        <strain evidence="9">cv. Victoria</strain>
        <tissue evidence="8">Leaf</tissue>
    </source>
</reference>
<dbReference type="GO" id="GO:0003985">
    <property type="term" value="F:acetyl-CoA C-acetyltransferase activity"/>
    <property type="evidence" value="ECO:0007669"/>
    <property type="project" value="UniProtKB-EC"/>
</dbReference>
<evidence type="ECO:0008006" key="10">
    <source>
        <dbReference type="Google" id="ProtNLM"/>
    </source>
</evidence>
<dbReference type="OrthoDB" id="5404651at2759"/>
<sequence>PSEAKAHLCSAHLPRSSVVLFVPPRSHSLLQNPASCTPLAARSSRDVSLPLCSAPVKPPPPPPLTPTRAVSRPELGSLAADMGSDGIAPRDVCVVGVARTPMGGFLGALSSLPATKLGSAAIEAALKRANVDPSLVQEVYFGNVLSANLGQAPARQAALGAGIPNTVVCTTVNKVCASGMKATMFAAQSIQLGINDIVVAGGMESMSNAPKYIAEARKGSRFGHDTLVDAMLKDGLWDVYNDCAMGMCAELCADNHSLTREDQDAFAIQSNERGIAARDSGAFSWEIVPIEVPVGRGKPPVLVDKDESLDKFDPVKLKKLRPSFKENGGTVTAGNASSISDGAAALVLVSGQKAQELGLQVLARIKGYADAAQAPELFTTTPALAIPKAIANAALESSHVDFYEINEAFAAVALANQKLLGIPSVLREKGGKIGVAGVCNGGGGASALVLELA</sequence>
<accession>A0A5J9THX6</accession>
<dbReference type="EMBL" id="RWGY01000039">
    <property type="protein sequence ID" value="TVU10980.1"/>
    <property type="molecule type" value="Genomic_DNA"/>
</dbReference>
<keyword evidence="9" id="KW-1185">Reference proteome</keyword>
<name>A0A5J9THX6_9POAL</name>
<dbReference type="PIRSF" id="PIRSF000429">
    <property type="entry name" value="Ac-CoA_Ac_transf"/>
    <property type="match status" value="1"/>
</dbReference>
<keyword evidence="3 5" id="KW-0012">Acyltransferase</keyword>
<dbReference type="CDD" id="cd00751">
    <property type="entry name" value="thiolase"/>
    <property type="match status" value="1"/>
</dbReference>
<dbReference type="FunFam" id="3.40.47.10:FF:000007">
    <property type="entry name" value="acetyl-CoA acetyltransferase, mitochondrial"/>
    <property type="match status" value="1"/>
</dbReference>
<dbReference type="InterPro" id="IPR020617">
    <property type="entry name" value="Thiolase_C"/>
</dbReference>
<dbReference type="Pfam" id="PF02803">
    <property type="entry name" value="Thiolase_C"/>
    <property type="match status" value="1"/>
</dbReference>
<evidence type="ECO:0000256" key="3">
    <source>
        <dbReference type="ARBA" id="ARBA00023315"/>
    </source>
</evidence>
<gene>
    <name evidence="8" type="ORF">EJB05_44538</name>
</gene>
<dbReference type="PROSITE" id="PS00099">
    <property type="entry name" value="THIOLASE_3"/>
    <property type="match status" value="1"/>
</dbReference>
<dbReference type="NCBIfam" id="TIGR01930">
    <property type="entry name" value="AcCoA-C-Actrans"/>
    <property type="match status" value="1"/>
</dbReference>
<comment type="caution">
    <text evidence="8">The sequence shown here is derived from an EMBL/GenBank/DDBJ whole genome shotgun (WGS) entry which is preliminary data.</text>
</comment>
<dbReference type="SUPFAM" id="SSF53901">
    <property type="entry name" value="Thiolase-like"/>
    <property type="match status" value="2"/>
</dbReference>
<dbReference type="GO" id="GO:0005739">
    <property type="term" value="C:mitochondrion"/>
    <property type="evidence" value="ECO:0007669"/>
    <property type="project" value="TreeGrafter"/>
</dbReference>
<feature type="domain" description="Thiolase C-terminal" evidence="7">
    <location>
        <begin position="360"/>
        <end position="423"/>
    </location>
</feature>
<dbReference type="Gene3D" id="3.40.47.10">
    <property type="match status" value="1"/>
</dbReference>
<evidence type="ECO:0000256" key="5">
    <source>
        <dbReference type="RuleBase" id="RU003557"/>
    </source>
</evidence>
<evidence type="ECO:0000256" key="1">
    <source>
        <dbReference type="ARBA" id="ARBA00010982"/>
    </source>
</evidence>
<evidence type="ECO:0000256" key="4">
    <source>
        <dbReference type="ARBA" id="ARBA00052235"/>
    </source>
</evidence>
<organism evidence="8 9">
    <name type="scientific">Eragrostis curvula</name>
    <name type="common">weeping love grass</name>
    <dbReference type="NCBI Taxonomy" id="38414"/>
    <lineage>
        <taxon>Eukaryota</taxon>
        <taxon>Viridiplantae</taxon>
        <taxon>Streptophyta</taxon>
        <taxon>Embryophyta</taxon>
        <taxon>Tracheophyta</taxon>
        <taxon>Spermatophyta</taxon>
        <taxon>Magnoliopsida</taxon>
        <taxon>Liliopsida</taxon>
        <taxon>Poales</taxon>
        <taxon>Poaceae</taxon>
        <taxon>PACMAD clade</taxon>
        <taxon>Chloridoideae</taxon>
        <taxon>Eragrostideae</taxon>
        <taxon>Eragrostidinae</taxon>
        <taxon>Eragrostis</taxon>
    </lineage>
</organism>
<dbReference type="InterPro" id="IPR020610">
    <property type="entry name" value="Thiolase_AS"/>
</dbReference>
<evidence type="ECO:0000313" key="9">
    <source>
        <dbReference type="Proteomes" id="UP000324897"/>
    </source>
</evidence>